<dbReference type="EMBL" id="AMZH03000649">
    <property type="protein sequence ID" value="RRT82663.1"/>
    <property type="molecule type" value="Genomic_DNA"/>
</dbReference>
<evidence type="ECO:0000313" key="3">
    <source>
        <dbReference type="Proteomes" id="UP000287651"/>
    </source>
</evidence>
<comment type="caution">
    <text evidence="2">The sequence shown here is derived from an EMBL/GenBank/DDBJ whole genome shotgun (WGS) entry which is preliminary data.</text>
</comment>
<reference evidence="2 3" key="1">
    <citation type="journal article" date="2014" name="Agronomy (Basel)">
        <title>A Draft Genome Sequence for Ensete ventricosum, the Drought-Tolerant Tree Against Hunger.</title>
        <authorList>
            <person name="Harrison J."/>
            <person name="Moore K.A."/>
            <person name="Paszkiewicz K."/>
            <person name="Jones T."/>
            <person name="Grant M."/>
            <person name="Ambacheew D."/>
            <person name="Muzemil S."/>
            <person name="Studholme D.J."/>
        </authorList>
    </citation>
    <scope>NUCLEOTIDE SEQUENCE [LARGE SCALE GENOMIC DNA]</scope>
</reference>
<dbReference type="Proteomes" id="UP000287651">
    <property type="component" value="Unassembled WGS sequence"/>
</dbReference>
<feature type="region of interest" description="Disordered" evidence="1">
    <location>
        <begin position="1"/>
        <end position="31"/>
    </location>
</feature>
<gene>
    <name evidence="2" type="ORF">B296_00019596</name>
</gene>
<evidence type="ECO:0000256" key="1">
    <source>
        <dbReference type="SAM" id="MobiDB-lite"/>
    </source>
</evidence>
<proteinExistence type="predicted"/>
<accession>A0A427B2F9</accession>
<organism evidence="2 3">
    <name type="scientific">Ensete ventricosum</name>
    <name type="common">Abyssinian banana</name>
    <name type="synonym">Musa ensete</name>
    <dbReference type="NCBI Taxonomy" id="4639"/>
    <lineage>
        <taxon>Eukaryota</taxon>
        <taxon>Viridiplantae</taxon>
        <taxon>Streptophyta</taxon>
        <taxon>Embryophyta</taxon>
        <taxon>Tracheophyta</taxon>
        <taxon>Spermatophyta</taxon>
        <taxon>Magnoliopsida</taxon>
        <taxon>Liliopsida</taxon>
        <taxon>Zingiberales</taxon>
        <taxon>Musaceae</taxon>
        <taxon>Ensete</taxon>
    </lineage>
</organism>
<sequence>MLEPSPLQTNPIAEESATCEPEPPANKTKVGEGLLEARWATLMPWSQQLDRLKSQLEEAQCQEKVARG</sequence>
<feature type="compositionally biased region" description="Polar residues" evidence="1">
    <location>
        <begin position="1"/>
        <end position="11"/>
    </location>
</feature>
<evidence type="ECO:0000313" key="2">
    <source>
        <dbReference type="EMBL" id="RRT82663.1"/>
    </source>
</evidence>
<name>A0A427B2F9_ENSVE</name>
<protein>
    <submittedName>
        <fullName evidence="2">Uncharacterized protein</fullName>
    </submittedName>
</protein>
<dbReference type="AlphaFoldDB" id="A0A427B2F9"/>